<dbReference type="InterPro" id="IPR013033">
    <property type="entry name" value="MinC"/>
</dbReference>
<dbReference type="EMBL" id="JABVCQ010000026">
    <property type="protein sequence ID" value="MBB1126798.1"/>
    <property type="molecule type" value="Genomic_DNA"/>
</dbReference>
<dbReference type="GO" id="GO:0051302">
    <property type="term" value="P:regulation of cell division"/>
    <property type="evidence" value="ECO:0007669"/>
    <property type="project" value="InterPro"/>
</dbReference>
<dbReference type="InterPro" id="IPR005526">
    <property type="entry name" value="Septum_form_inhib_MinC_C"/>
</dbReference>
<dbReference type="Proteomes" id="UP000548632">
    <property type="component" value="Unassembled WGS sequence"/>
</dbReference>
<comment type="function">
    <text evidence="5 6">Cell division inhibitor that blocks the formation of polar Z ring septums. Rapidly oscillates between the poles of the cell to destabilize FtsZ filaments that have formed before they mature into polar Z rings. Prevents FtsZ polymerization.</text>
</comment>
<evidence type="ECO:0000259" key="7">
    <source>
        <dbReference type="Pfam" id="PF03775"/>
    </source>
</evidence>
<dbReference type="InterPro" id="IPR016098">
    <property type="entry name" value="CAP/MinC_C"/>
</dbReference>
<evidence type="ECO:0000256" key="4">
    <source>
        <dbReference type="ARBA" id="ARBA00023306"/>
    </source>
</evidence>
<gene>
    <name evidence="6 9" type="primary">minC</name>
    <name evidence="9" type="ORF">HUK38_11245</name>
</gene>
<keyword evidence="4 6" id="KW-0131">Cell cycle</keyword>
<dbReference type="SUPFAM" id="SSF63848">
    <property type="entry name" value="Cell-division inhibitor MinC, C-terminal domain"/>
    <property type="match status" value="1"/>
</dbReference>
<comment type="subunit">
    <text evidence="6">Interacts with MinD and FtsZ.</text>
</comment>
<evidence type="ECO:0000256" key="5">
    <source>
        <dbReference type="ARBA" id="ARBA00025606"/>
    </source>
</evidence>
<proteinExistence type="inferred from homology"/>
<dbReference type="Gene3D" id="3.30.70.260">
    <property type="match status" value="1"/>
</dbReference>
<keyword evidence="10" id="KW-1185">Reference proteome</keyword>
<protein>
    <recommendedName>
        <fullName evidence="6">Probable septum site-determining protein MinC</fullName>
    </recommendedName>
</protein>
<dbReference type="Pfam" id="PF03775">
    <property type="entry name" value="MinC_C"/>
    <property type="match status" value="1"/>
</dbReference>
<evidence type="ECO:0000256" key="2">
    <source>
        <dbReference type="ARBA" id="ARBA00022618"/>
    </source>
</evidence>
<evidence type="ECO:0000256" key="3">
    <source>
        <dbReference type="ARBA" id="ARBA00023210"/>
    </source>
</evidence>
<dbReference type="InterPro" id="IPR007874">
    <property type="entry name" value="MinC_N"/>
</dbReference>
<dbReference type="PANTHER" id="PTHR34108:SF1">
    <property type="entry name" value="SEPTUM SITE-DETERMINING PROTEIN MINC"/>
    <property type="match status" value="1"/>
</dbReference>
<feature type="domain" description="Septum formation inhibitor MinC C-terminal" evidence="7">
    <location>
        <begin position="153"/>
        <end position="254"/>
    </location>
</feature>
<feature type="domain" description="Septum formation inhibitor MinC N-terminal" evidence="8">
    <location>
        <begin position="16"/>
        <end position="88"/>
    </location>
</feature>
<evidence type="ECO:0000313" key="9">
    <source>
        <dbReference type="EMBL" id="MBB1126798.1"/>
    </source>
</evidence>
<dbReference type="GO" id="GO:1901891">
    <property type="term" value="P:regulation of cell septum assembly"/>
    <property type="evidence" value="ECO:0007669"/>
    <property type="project" value="InterPro"/>
</dbReference>
<organism evidence="9 10">
    <name type="scientific">Thiospirillum jenense</name>
    <dbReference type="NCBI Taxonomy" id="1653858"/>
    <lineage>
        <taxon>Bacteria</taxon>
        <taxon>Pseudomonadati</taxon>
        <taxon>Pseudomonadota</taxon>
        <taxon>Gammaproteobacteria</taxon>
        <taxon>Chromatiales</taxon>
        <taxon>Chromatiaceae</taxon>
        <taxon>Thiospirillum</taxon>
    </lineage>
</organism>
<keyword evidence="3 6" id="KW-0717">Septation</keyword>
<dbReference type="HAMAP" id="MF_00267">
    <property type="entry name" value="MinC"/>
    <property type="match status" value="1"/>
</dbReference>
<dbReference type="GO" id="GO:0000902">
    <property type="term" value="P:cell morphogenesis"/>
    <property type="evidence" value="ECO:0007669"/>
    <property type="project" value="InterPro"/>
</dbReference>
<evidence type="ECO:0000256" key="6">
    <source>
        <dbReference type="HAMAP-Rule" id="MF_00267"/>
    </source>
</evidence>
<evidence type="ECO:0000259" key="8">
    <source>
        <dbReference type="Pfam" id="PF05209"/>
    </source>
</evidence>
<keyword evidence="2 6" id="KW-0132">Cell division</keyword>
<dbReference type="InterPro" id="IPR036145">
    <property type="entry name" value="MinC_C_sf"/>
</dbReference>
<dbReference type="Pfam" id="PF05209">
    <property type="entry name" value="MinC_N"/>
    <property type="match status" value="1"/>
</dbReference>
<comment type="similarity">
    <text evidence="1 6">Belongs to the MinC family.</text>
</comment>
<evidence type="ECO:0000313" key="10">
    <source>
        <dbReference type="Proteomes" id="UP000548632"/>
    </source>
</evidence>
<reference evidence="9 10" key="1">
    <citation type="journal article" date="2020" name="Arch. Microbiol.">
        <title>The genome sequence of the giant phototrophic gammaproteobacterium Thiospirillum jenense gives insight into its physiological properties and phylogenetic relationships.</title>
        <authorList>
            <person name="Imhoff J.F."/>
            <person name="Meyer T.E."/>
            <person name="Kyndt J.A."/>
        </authorList>
    </citation>
    <scope>NUCLEOTIDE SEQUENCE [LARGE SCALE GENOMIC DNA]</scope>
    <source>
        <strain evidence="9 10">DSM 216</strain>
    </source>
</reference>
<dbReference type="AlphaFoldDB" id="A0A839HIU8"/>
<dbReference type="GO" id="GO:0000917">
    <property type="term" value="P:division septum assembly"/>
    <property type="evidence" value="ECO:0007669"/>
    <property type="project" value="UniProtKB-KW"/>
</dbReference>
<accession>A0A839HIU8</accession>
<comment type="caution">
    <text evidence="9">The sequence shown here is derived from an EMBL/GenBank/DDBJ whole genome shotgun (WGS) entry which is preliminary data.</text>
</comment>
<evidence type="ECO:0000256" key="1">
    <source>
        <dbReference type="ARBA" id="ARBA00006291"/>
    </source>
</evidence>
<dbReference type="RefSeq" id="WP_182584429.1">
    <property type="nucleotide sequence ID" value="NZ_JABVCQ010000026.1"/>
</dbReference>
<dbReference type="PANTHER" id="PTHR34108">
    <property type="entry name" value="SEPTUM SITE-DETERMINING PROTEIN MINC"/>
    <property type="match status" value="1"/>
</dbReference>
<name>A0A839HIU8_9GAMM</name>
<dbReference type="NCBIfam" id="TIGR01222">
    <property type="entry name" value="minC"/>
    <property type="match status" value="1"/>
</dbReference>
<dbReference type="Gene3D" id="2.160.20.70">
    <property type="match status" value="1"/>
</dbReference>
<sequence length="256" mass="27996">MTVFVDPSVSQEVAALDIKAATFTLPVIRLLHTAIDTIAIQIEQRVEQAPEFFHHTPVVIDISELSNTDDPVDLSYIVNLLRRFHMIPIGLRGGDAFQQEAAKTLQLALLGDGAHSHSRQATPRANRAIKPVETSPSLPEVTLGLGHEFNSMIITRPVRSGQKIYVASGDLTVIAPVSSGAELMADGNIHVYGSLRGRVFAGIKGNAQARIFCQNLHAELVAIAGHYRVNENIPNDLKGKRAQIFLDRDMLRIESL</sequence>